<evidence type="ECO:0000256" key="7">
    <source>
        <dbReference type="ARBA" id="ARBA00023170"/>
    </source>
</evidence>
<dbReference type="EMBL" id="JACSDZ010000003">
    <property type="protein sequence ID" value="KAF7410509.1"/>
    <property type="molecule type" value="Genomic_DNA"/>
</dbReference>
<evidence type="ECO:0000256" key="2">
    <source>
        <dbReference type="ARBA" id="ARBA00022606"/>
    </source>
</evidence>
<keyword evidence="4 9" id="KW-0552">Olfaction</keyword>
<evidence type="ECO:0000256" key="8">
    <source>
        <dbReference type="ARBA" id="ARBA00023224"/>
    </source>
</evidence>
<keyword evidence="3 9" id="KW-0812">Transmembrane</keyword>
<evidence type="ECO:0000313" key="11">
    <source>
        <dbReference type="Proteomes" id="UP000617340"/>
    </source>
</evidence>
<dbReference type="GO" id="GO:0004984">
    <property type="term" value="F:olfactory receptor activity"/>
    <property type="evidence" value="ECO:0007669"/>
    <property type="project" value="InterPro"/>
</dbReference>
<dbReference type="PANTHER" id="PTHR21137">
    <property type="entry name" value="ODORANT RECEPTOR"/>
    <property type="match status" value="1"/>
</dbReference>
<dbReference type="Pfam" id="PF02949">
    <property type="entry name" value="7tm_6"/>
    <property type="match status" value="1"/>
</dbReference>
<dbReference type="PANTHER" id="PTHR21137:SF42">
    <property type="entry name" value="ODORANT RECEPTOR 83A"/>
    <property type="match status" value="1"/>
</dbReference>
<name>A0A834NJV0_VESGE</name>
<dbReference type="GO" id="GO:0007165">
    <property type="term" value="P:signal transduction"/>
    <property type="evidence" value="ECO:0007669"/>
    <property type="project" value="UniProtKB-KW"/>
</dbReference>
<evidence type="ECO:0000313" key="10">
    <source>
        <dbReference type="EMBL" id="KAF7410509.1"/>
    </source>
</evidence>
<organism evidence="10 11">
    <name type="scientific">Vespula germanica</name>
    <name type="common">German yellow jacket</name>
    <name type="synonym">Paravespula germanica</name>
    <dbReference type="NCBI Taxonomy" id="30212"/>
    <lineage>
        <taxon>Eukaryota</taxon>
        <taxon>Metazoa</taxon>
        <taxon>Ecdysozoa</taxon>
        <taxon>Arthropoda</taxon>
        <taxon>Hexapoda</taxon>
        <taxon>Insecta</taxon>
        <taxon>Pterygota</taxon>
        <taxon>Neoptera</taxon>
        <taxon>Endopterygota</taxon>
        <taxon>Hymenoptera</taxon>
        <taxon>Apocrita</taxon>
        <taxon>Aculeata</taxon>
        <taxon>Vespoidea</taxon>
        <taxon>Vespidae</taxon>
        <taxon>Vespinae</taxon>
        <taxon>Vespula</taxon>
    </lineage>
</organism>
<evidence type="ECO:0000256" key="3">
    <source>
        <dbReference type="ARBA" id="ARBA00022692"/>
    </source>
</evidence>
<evidence type="ECO:0000256" key="6">
    <source>
        <dbReference type="ARBA" id="ARBA00023136"/>
    </source>
</evidence>
<keyword evidence="6 9" id="KW-0472">Membrane</keyword>
<comment type="subcellular location">
    <subcellularLocation>
        <location evidence="9">Cell membrane</location>
        <topology evidence="9">Multi-pass membrane protein</topology>
    </subcellularLocation>
    <subcellularLocation>
        <location evidence="1">Membrane</location>
        <topology evidence="1">Multi-pass membrane protein</topology>
    </subcellularLocation>
</comment>
<protein>
    <recommendedName>
        <fullName evidence="9">Odorant receptor</fullName>
    </recommendedName>
</protein>
<feature type="transmembrane region" description="Helical" evidence="9">
    <location>
        <begin position="41"/>
        <end position="63"/>
    </location>
</feature>
<comment type="caution">
    <text evidence="10">The sequence shown here is derived from an EMBL/GenBank/DDBJ whole genome shotgun (WGS) entry which is preliminary data.</text>
</comment>
<evidence type="ECO:0000256" key="1">
    <source>
        <dbReference type="ARBA" id="ARBA00004141"/>
    </source>
</evidence>
<keyword evidence="2 9" id="KW-0716">Sensory transduction</keyword>
<keyword evidence="11" id="KW-1185">Reference proteome</keyword>
<dbReference type="InterPro" id="IPR004117">
    <property type="entry name" value="7tm6_olfct_rcpt"/>
</dbReference>
<dbReference type="GO" id="GO:0005886">
    <property type="term" value="C:plasma membrane"/>
    <property type="evidence" value="ECO:0007669"/>
    <property type="project" value="UniProtKB-SubCell"/>
</dbReference>
<feature type="transmembrane region" description="Helical" evidence="9">
    <location>
        <begin position="268"/>
        <end position="289"/>
    </location>
</feature>
<dbReference type="AlphaFoldDB" id="A0A834NJV0"/>
<accession>A0A834NJV0</accession>
<dbReference type="GO" id="GO:0005549">
    <property type="term" value="F:odorant binding"/>
    <property type="evidence" value="ECO:0007669"/>
    <property type="project" value="InterPro"/>
</dbReference>
<evidence type="ECO:0000256" key="9">
    <source>
        <dbReference type="RuleBase" id="RU351113"/>
    </source>
</evidence>
<gene>
    <name evidence="10" type="ORF">HZH68_004890</name>
</gene>
<dbReference type="Proteomes" id="UP000617340">
    <property type="component" value="Unassembled WGS sequence"/>
</dbReference>
<comment type="caution">
    <text evidence="9">Lacks conserved residue(s) required for the propagation of feature annotation.</text>
</comment>
<proteinExistence type="inferred from homology"/>
<feature type="transmembrane region" description="Helical" evidence="9">
    <location>
        <begin position="132"/>
        <end position="151"/>
    </location>
</feature>
<keyword evidence="8 9" id="KW-0807">Transducer</keyword>
<feature type="transmembrane region" description="Helical" evidence="9">
    <location>
        <begin position="309"/>
        <end position="326"/>
    </location>
</feature>
<evidence type="ECO:0000256" key="4">
    <source>
        <dbReference type="ARBA" id="ARBA00022725"/>
    </source>
</evidence>
<comment type="similarity">
    <text evidence="9">Belongs to the insect chemoreceptor superfamily. Heteromeric odorant receptor channel (TC 1.A.69) family.</text>
</comment>
<evidence type="ECO:0000256" key="5">
    <source>
        <dbReference type="ARBA" id="ARBA00022989"/>
    </source>
</evidence>
<keyword evidence="7 9" id="KW-0675">Receptor</keyword>
<reference evidence="10" key="1">
    <citation type="journal article" date="2020" name="G3 (Bethesda)">
        <title>High-Quality Assemblies for Three Invasive Social Wasps from the &lt;i&gt;Vespula&lt;/i&gt; Genus.</title>
        <authorList>
            <person name="Harrop T.W.R."/>
            <person name="Guhlin J."/>
            <person name="McLaughlin G.M."/>
            <person name="Permina E."/>
            <person name="Stockwell P."/>
            <person name="Gilligan J."/>
            <person name="Le Lec M.F."/>
            <person name="Gruber M.A.M."/>
            <person name="Quinn O."/>
            <person name="Lovegrove M."/>
            <person name="Duncan E.J."/>
            <person name="Remnant E.J."/>
            <person name="Van Eeckhoven J."/>
            <person name="Graham B."/>
            <person name="Knapp R.A."/>
            <person name="Langford K.W."/>
            <person name="Kronenberg Z."/>
            <person name="Press M.O."/>
            <person name="Eacker S.M."/>
            <person name="Wilson-Rankin E.E."/>
            <person name="Purcell J."/>
            <person name="Lester P.J."/>
            <person name="Dearden P.K."/>
        </authorList>
    </citation>
    <scope>NUCLEOTIDE SEQUENCE</scope>
    <source>
        <strain evidence="10">Linc-1</strain>
    </source>
</reference>
<sequence>MTTDFEEDINYAIGWNRFNLQILGIWPDSKDNESDSIFSKYWFIVHSFLMLGFITLPQSAYLLTVWGDLELMTEILSTAILPNTLACVKLLFTRYHLESLRPLLRSFGEDWKRPKSENERSVMLVNAKLTRIISIWCTILAYCMISLYIIPRSLMIAQMQRDQFEPPHTVVYPGYFPYDISGTSAFVISCFGQIVAAYSATVSYICVDTFITMLVLHACAQISNLRQALEDLPSGMNEMANDFTKRLIWIVKGHEHLNWYTQSIDKSFNMLMLIQIMACIIQACFQAFQLFRIMDHKEDKFPIEDLVCVIFYVSVTTVQLYLYCYVGEMLIVESSAIGTSAYMSEWFNMFPKDARNILFLMHRSSIPLRLTAGKFGTISMEMFSNILKTSVGYLSVLLTVTDKNN</sequence>
<keyword evidence="5 9" id="KW-1133">Transmembrane helix</keyword>